<name>A0ABY6CZU4_9BACT</name>
<dbReference type="InterPro" id="IPR032820">
    <property type="entry name" value="ATPase_put"/>
</dbReference>
<sequence length="79" mass="8953">MEINPKKFRESGKPNKKGFNYLKFSGLAFEMLAFILLGVWGGYKLDEVFSMEYPVFTAVLSLVGVVSSLIYLIKKLPKD</sequence>
<evidence type="ECO:0000256" key="1">
    <source>
        <dbReference type="SAM" id="Phobius"/>
    </source>
</evidence>
<dbReference type="RefSeq" id="WP_262311192.1">
    <property type="nucleotide sequence ID" value="NZ_CP106679.1"/>
</dbReference>
<organism evidence="2 3">
    <name type="scientific">Reichenbachiella agarivorans</name>
    <dbReference type="NCBI Taxonomy" id="2979464"/>
    <lineage>
        <taxon>Bacteria</taxon>
        <taxon>Pseudomonadati</taxon>
        <taxon>Bacteroidota</taxon>
        <taxon>Cytophagia</taxon>
        <taxon>Cytophagales</taxon>
        <taxon>Reichenbachiellaceae</taxon>
        <taxon>Reichenbachiella</taxon>
    </lineage>
</organism>
<keyword evidence="1" id="KW-1133">Transmembrane helix</keyword>
<accession>A0ABY6CZU4</accession>
<feature type="transmembrane region" description="Helical" evidence="1">
    <location>
        <begin position="55"/>
        <end position="73"/>
    </location>
</feature>
<evidence type="ECO:0000313" key="3">
    <source>
        <dbReference type="Proteomes" id="UP001065174"/>
    </source>
</evidence>
<keyword evidence="1" id="KW-0812">Transmembrane</keyword>
<keyword evidence="1" id="KW-0472">Membrane</keyword>
<reference evidence="2" key="1">
    <citation type="submission" date="2022-09" db="EMBL/GenBank/DDBJ databases">
        <title>Comparative genomics and taxonomic characterization of three novel marine species of genus Reichenbachiella exhibiting antioxidant and polysaccharide degradation activities.</title>
        <authorList>
            <person name="Muhammad N."/>
            <person name="Lee Y.-J."/>
            <person name="Ko J."/>
            <person name="Kim S.-G."/>
        </authorList>
    </citation>
    <scope>NUCLEOTIDE SEQUENCE</scope>
    <source>
        <strain evidence="2">BKB1-1</strain>
    </source>
</reference>
<proteinExistence type="predicted"/>
<protein>
    <submittedName>
        <fullName evidence="2">AtpZ/AtpI family protein</fullName>
    </submittedName>
</protein>
<feature type="transmembrane region" description="Helical" evidence="1">
    <location>
        <begin position="21"/>
        <end position="43"/>
    </location>
</feature>
<dbReference type="Pfam" id="PF09527">
    <property type="entry name" value="ATPase_gene1"/>
    <property type="match status" value="1"/>
</dbReference>
<gene>
    <name evidence="2" type="ORF">N6H18_07335</name>
</gene>
<dbReference type="Proteomes" id="UP001065174">
    <property type="component" value="Chromosome"/>
</dbReference>
<evidence type="ECO:0000313" key="2">
    <source>
        <dbReference type="EMBL" id="UXP33765.1"/>
    </source>
</evidence>
<dbReference type="EMBL" id="CP106679">
    <property type="protein sequence ID" value="UXP33765.1"/>
    <property type="molecule type" value="Genomic_DNA"/>
</dbReference>
<keyword evidence="3" id="KW-1185">Reference proteome</keyword>